<evidence type="ECO:0000256" key="2">
    <source>
        <dbReference type="SAM" id="SignalP"/>
    </source>
</evidence>
<dbReference type="AlphaFoldDB" id="A0A933RVQ7"/>
<evidence type="ECO:0000256" key="1">
    <source>
        <dbReference type="PROSITE-ProRule" id="PRU00339"/>
    </source>
</evidence>
<dbReference type="PROSITE" id="PS50005">
    <property type="entry name" value="TPR"/>
    <property type="match status" value="1"/>
</dbReference>
<dbReference type="EMBL" id="JACRJB010000024">
    <property type="protein sequence ID" value="MBI5129535.1"/>
    <property type="molecule type" value="Genomic_DNA"/>
</dbReference>
<dbReference type="InterPro" id="IPR019734">
    <property type="entry name" value="TPR_rpt"/>
</dbReference>
<dbReference type="InterPro" id="IPR011990">
    <property type="entry name" value="TPR-like_helical_dom_sf"/>
</dbReference>
<dbReference type="SUPFAM" id="SSF48452">
    <property type="entry name" value="TPR-like"/>
    <property type="match status" value="1"/>
</dbReference>
<feature type="signal peptide" evidence="2">
    <location>
        <begin position="1"/>
        <end position="19"/>
    </location>
</feature>
<evidence type="ECO:0000313" key="3">
    <source>
        <dbReference type="EMBL" id="MBI5129535.1"/>
    </source>
</evidence>
<reference evidence="3" key="1">
    <citation type="submission" date="2020-07" db="EMBL/GenBank/DDBJ databases">
        <title>Huge and variable diversity of episymbiotic CPR bacteria and DPANN archaea in groundwater ecosystems.</title>
        <authorList>
            <person name="He C.Y."/>
            <person name="Keren R."/>
            <person name="Whittaker M."/>
            <person name="Farag I.F."/>
            <person name="Doudna J."/>
            <person name="Cate J.H.D."/>
            <person name="Banfield J.F."/>
        </authorList>
    </citation>
    <scope>NUCLEOTIDE SEQUENCE</scope>
    <source>
        <strain evidence="3">NC_groundwater_1818_Pr3_B-0.1um_66_35</strain>
    </source>
</reference>
<feature type="repeat" description="TPR" evidence="1">
    <location>
        <begin position="318"/>
        <end position="351"/>
    </location>
</feature>
<organism evidence="3 4">
    <name type="scientific">Rhodopseudomonas palustris</name>
    <dbReference type="NCBI Taxonomy" id="1076"/>
    <lineage>
        <taxon>Bacteria</taxon>
        <taxon>Pseudomonadati</taxon>
        <taxon>Pseudomonadota</taxon>
        <taxon>Alphaproteobacteria</taxon>
        <taxon>Hyphomicrobiales</taxon>
        <taxon>Nitrobacteraceae</taxon>
        <taxon>Rhodopseudomonas</taxon>
    </lineage>
</organism>
<evidence type="ECO:0008006" key="5">
    <source>
        <dbReference type="Google" id="ProtNLM"/>
    </source>
</evidence>
<gene>
    <name evidence="3" type="ORF">HZA66_08840</name>
</gene>
<name>A0A933RVQ7_RHOPL</name>
<dbReference type="Proteomes" id="UP000782519">
    <property type="component" value="Unassembled WGS sequence"/>
</dbReference>
<dbReference type="Gene3D" id="1.25.40.10">
    <property type="entry name" value="Tetratricopeptide repeat domain"/>
    <property type="match status" value="1"/>
</dbReference>
<proteinExistence type="predicted"/>
<keyword evidence="1" id="KW-0802">TPR repeat</keyword>
<feature type="chain" id="PRO_5037529439" description="Tetratricopeptide repeat protein" evidence="2">
    <location>
        <begin position="20"/>
        <end position="375"/>
    </location>
</feature>
<accession>A0A933RVQ7</accession>
<sequence>MRVLFLVLGLIATISSATAANVSRRPQAILNAAPLCGAANAAPTAIDWDAKDREPRSCDPATARDYVPKFKGLGFEILTFESEACFVPDQSFRLLDDIVGTVVSRVAAAPPSDPAEKAMLVSTITSSVLTEFGFALWIPTRNLSDALISRRTDSDRYRYLFDCDTGSMILLTVAQALGMDATLVESTIPSNTDPRKRVQHNFVRWTLADRSEVNWDMNMRTMCSTPTLNQLPYQGKPLTMDQLWSYEKQLRGSLWERTRHYSESTKDFRQAAAQFPERDVPYNNFAWTVATKTFPERASFVKDALEFALKAVAISGDANNLDTLACVYAHTGDFQKAIATEKRAVDAAPQKSLPDFRRRLQGFSTVPPQDCTGED</sequence>
<comment type="caution">
    <text evidence="3">The sequence shown here is derived from an EMBL/GenBank/DDBJ whole genome shotgun (WGS) entry which is preliminary data.</text>
</comment>
<evidence type="ECO:0000313" key="4">
    <source>
        <dbReference type="Proteomes" id="UP000782519"/>
    </source>
</evidence>
<keyword evidence="2" id="KW-0732">Signal</keyword>
<protein>
    <recommendedName>
        <fullName evidence="5">Tetratricopeptide repeat protein</fullName>
    </recommendedName>
</protein>